<dbReference type="EMBL" id="FZOA01000003">
    <property type="protein sequence ID" value="SNR73351.1"/>
    <property type="molecule type" value="Genomic_DNA"/>
</dbReference>
<proteinExistence type="predicted"/>
<name>A0A238YRP2_9PROT</name>
<dbReference type="RefSeq" id="WP_089374906.1">
    <property type="nucleotide sequence ID" value="NZ_FZOA01000003.1"/>
</dbReference>
<dbReference type="Proteomes" id="UP000198305">
    <property type="component" value="Unassembled WGS sequence"/>
</dbReference>
<accession>A0A238YRP2</accession>
<evidence type="ECO:0000313" key="2">
    <source>
        <dbReference type="Proteomes" id="UP000198305"/>
    </source>
</evidence>
<reference evidence="2" key="1">
    <citation type="submission" date="2017-06" db="EMBL/GenBank/DDBJ databases">
        <authorList>
            <person name="Varghese N."/>
            <person name="Submissions S."/>
        </authorList>
    </citation>
    <scope>NUCLEOTIDE SEQUENCE [LARGE SCALE GENOMIC DNA]</scope>
    <source>
        <strain evidence="2">Ca-68</strain>
    </source>
</reference>
<protein>
    <submittedName>
        <fullName evidence="1">Uncharacterized protein</fullName>
    </submittedName>
</protein>
<evidence type="ECO:0000313" key="1">
    <source>
        <dbReference type="EMBL" id="SNR73351.1"/>
    </source>
</evidence>
<organism evidence="1 2">
    <name type="scientific">Methylobacillus rhizosphaerae</name>
    <dbReference type="NCBI Taxonomy" id="551994"/>
    <lineage>
        <taxon>Bacteria</taxon>
        <taxon>Pseudomonadati</taxon>
        <taxon>Pseudomonadota</taxon>
        <taxon>Betaproteobacteria</taxon>
        <taxon>Nitrosomonadales</taxon>
        <taxon>Methylophilaceae</taxon>
        <taxon>Methylobacillus</taxon>
    </lineage>
</organism>
<sequence length="88" mass="9776">MSDIDDLKKLVLSQQNSIDKIIGQNMALRTALLALIASHPDQERFTAIFSQMREISIAKSLYVSAQDASLSEAELWLDVFSQRAPGPQ</sequence>
<gene>
    <name evidence="1" type="ORF">SAMN05192560_0754</name>
</gene>
<keyword evidence="2" id="KW-1185">Reference proteome</keyword>
<dbReference type="AlphaFoldDB" id="A0A238YRP2"/>